<evidence type="ECO:0000313" key="4">
    <source>
        <dbReference type="EMBL" id="TCC01275.1"/>
    </source>
</evidence>
<keyword evidence="1 2" id="KW-0732">Signal</keyword>
<feature type="chain" id="PRO_5038993934" evidence="2">
    <location>
        <begin position="25"/>
        <end position="311"/>
    </location>
</feature>
<dbReference type="Pfam" id="PF00497">
    <property type="entry name" value="SBP_bac_3"/>
    <property type="match status" value="1"/>
</dbReference>
<evidence type="ECO:0000313" key="5">
    <source>
        <dbReference type="Proteomes" id="UP000292346"/>
    </source>
</evidence>
<dbReference type="SMART" id="SM00062">
    <property type="entry name" value="PBPb"/>
    <property type="match status" value="1"/>
</dbReference>
<evidence type="ECO:0000256" key="2">
    <source>
        <dbReference type="SAM" id="SignalP"/>
    </source>
</evidence>
<organism evidence="4 5">
    <name type="scientific">Kribbella soli</name>
    <dbReference type="NCBI Taxonomy" id="1124743"/>
    <lineage>
        <taxon>Bacteria</taxon>
        <taxon>Bacillati</taxon>
        <taxon>Actinomycetota</taxon>
        <taxon>Actinomycetes</taxon>
        <taxon>Propionibacteriales</taxon>
        <taxon>Kribbellaceae</taxon>
        <taxon>Kribbella</taxon>
    </lineage>
</organism>
<feature type="signal peptide" evidence="2">
    <location>
        <begin position="1"/>
        <end position="24"/>
    </location>
</feature>
<dbReference type="AlphaFoldDB" id="A0A4R0GTM7"/>
<keyword evidence="5" id="KW-1185">Reference proteome</keyword>
<dbReference type="SUPFAM" id="SSF53850">
    <property type="entry name" value="Periplasmic binding protein-like II"/>
    <property type="match status" value="1"/>
</dbReference>
<dbReference type="InterPro" id="IPR001638">
    <property type="entry name" value="Solute-binding_3/MltF_N"/>
</dbReference>
<comment type="caution">
    <text evidence="4">The sequence shown here is derived from an EMBL/GenBank/DDBJ whole genome shotgun (WGS) entry which is preliminary data.</text>
</comment>
<dbReference type="EMBL" id="SJJZ01000007">
    <property type="protein sequence ID" value="TCC01275.1"/>
    <property type="molecule type" value="Genomic_DNA"/>
</dbReference>
<dbReference type="OrthoDB" id="4633994at2"/>
<dbReference type="PANTHER" id="PTHR35936">
    <property type="entry name" value="MEMBRANE-BOUND LYTIC MUREIN TRANSGLYCOSYLASE F"/>
    <property type="match status" value="1"/>
</dbReference>
<reference evidence="4 5" key="1">
    <citation type="submission" date="2019-02" db="EMBL/GenBank/DDBJ databases">
        <title>Kribbella capetownensis sp. nov. and Kribbella speibonae sp. nov., isolated from soil.</title>
        <authorList>
            <person name="Curtis S.M."/>
            <person name="Norton I."/>
            <person name="Everest G.J."/>
            <person name="Meyers P.R."/>
        </authorList>
    </citation>
    <scope>NUCLEOTIDE SEQUENCE [LARGE SCALE GENOMIC DNA]</scope>
    <source>
        <strain evidence="4 5">KCTC 29219</strain>
    </source>
</reference>
<feature type="domain" description="Solute-binding protein family 3/N-terminal" evidence="3">
    <location>
        <begin position="76"/>
        <end position="298"/>
    </location>
</feature>
<dbReference type="RefSeq" id="WP_131348367.1">
    <property type="nucleotide sequence ID" value="NZ_SJJZ01000007.1"/>
</dbReference>
<proteinExistence type="predicted"/>
<evidence type="ECO:0000259" key="3">
    <source>
        <dbReference type="SMART" id="SM00062"/>
    </source>
</evidence>
<sequence length="311" mass="32352">MSIPRSTTLAVLAASLLGVTACTADPVDTSTNANAKAPAAAIPQQQVDQTLHDQLPEKIKTAGKIVAVNNGSFPPYVIVGTDKDTSIEGATADLSQAISQLLGIQIEHTTVDGLASVLSGMQAKRYDLDLGPTGDFVERQKQATFIDYVQEYVVFAVHKGNPKGIDGLDTACGKRIAVQAAGSAEKVIKAQSTKCVAGGKPAVEVQSYKDQPSSILAVQSDRADAFFSSQAPLTYFVAQSGGKLELAGVGKGNGFDDLFQGALVPIGSPLADVLLGALEKLHANGTYDAIMAKWGLEKNKLAKPGLNLGKS</sequence>
<dbReference type="Gene3D" id="3.40.190.10">
    <property type="entry name" value="Periplasmic binding protein-like II"/>
    <property type="match status" value="2"/>
</dbReference>
<gene>
    <name evidence="4" type="ORF">E0H45_41830</name>
</gene>
<dbReference type="Proteomes" id="UP000292346">
    <property type="component" value="Unassembled WGS sequence"/>
</dbReference>
<dbReference type="PROSITE" id="PS51257">
    <property type="entry name" value="PROKAR_LIPOPROTEIN"/>
    <property type="match status" value="1"/>
</dbReference>
<dbReference type="CDD" id="cd01004">
    <property type="entry name" value="PBP2_MidA_like"/>
    <property type="match status" value="1"/>
</dbReference>
<evidence type="ECO:0000256" key="1">
    <source>
        <dbReference type="ARBA" id="ARBA00022729"/>
    </source>
</evidence>
<protein>
    <submittedName>
        <fullName evidence="4">ABC transporter substrate-binding protein</fullName>
    </submittedName>
</protein>
<name>A0A4R0GTM7_9ACTN</name>
<accession>A0A4R0GTM7</accession>